<keyword evidence="2" id="KW-1185">Reference proteome</keyword>
<gene>
    <name evidence="1" type="ORF">LIZ65_18635</name>
</gene>
<name>A0ABS8DLH1_9FIRM</name>
<evidence type="ECO:0000313" key="1">
    <source>
        <dbReference type="EMBL" id="MCB7389303.1"/>
    </source>
</evidence>
<dbReference type="GO" id="GO:0016787">
    <property type="term" value="F:hydrolase activity"/>
    <property type="evidence" value="ECO:0007669"/>
    <property type="project" value="UniProtKB-KW"/>
</dbReference>
<dbReference type="EMBL" id="JAJCIS010000022">
    <property type="protein sequence ID" value="MCB7389303.1"/>
    <property type="molecule type" value="Genomic_DNA"/>
</dbReference>
<reference evidence="1 2" key="1">
    <citation type="submission" date="2021-10" db="EMBL/GenBank/DDBJ databases">
        <title>Collection of gut derived symbiotic bacterial strains cultured from healthy donors.</title>
        <authorList>
            <person name="Lin H."/>
            <person name="Littmann E."/>
            <person name="Kohout C."/>
            <person name="Pamer E.G."/>
        </authorList>
    </citation>
    <scope>NUCLEOTIDE SEQUENCE [LARGE SCALE GENOMIC DNA]</scope>
    <source>
        <strain evidence="1 2">DFI.1.165</strain>
    </source>
</reference>
<evidence type="ECO:0000313" key="2">
    <source>
        <dbReference type="Proteomes" id="UP001299546"/>
    </source>
</evidence>
<sequence length="236" mass="26475">MSSETISCKIEHHAVLFALLSKYAMTLAGDEGKDAIQAGMIAYGRERGARMAANAAAHGDELTTMTSQVYGEWLPDYEGQMECGWLQTEPTFQTYVTKCAWCEAWKKHGLLAYGKYYCVNVDNAVYQGFRPDFSCHILKDTLSFGGTRCEFDWGHPLTLEDVRNLEKRKAEIGTSCTKDFNFHTAHLLHTVGNKLKECLGDIGEEAVQKAIDEYIQIFGQEYFDVLKGVQHGFTGL</sequence>
<proteinExistence type="predicted"/>
<accession>A0ABS8DLH1</accession>
<dbReference type="InterPro" id="IPR026002">
    <property type="entry name" value="ATC_hydrolase-like"/>
</dbReference>
<comment type="caution">
    <text evidence="1">The sequence shown here is derived from an EMBL/GenBank/DDBJ whole genome shotgun (WGS) entry which is preliminary data.</text>
</comment>
<organism evidence="1 2">
    <name type="scientific">Bariatricus massiliensis</name>
    <dbReference type="NCBI Taxonomy" id="1745713"/>
    <lineage>
        <taxon>Bacteria</taxon>
        <taxon>Bacillati</taxon>
        <taxon>Bacillota</taxon>
        <taxon>Clostridia</taxon>
        <taxon>Lachnospirales</taxon>
        <taxon>Lachnospiraceae</taxon>
        <taxon>Bariatricus</taxon>
    </lineage>
</organism>
<protein>
    <submittedName>
        <fullName evidence="1">L-2-amino-thiazoline-4-carboxylic acid hydrolase</fullName>
    </submittedName>
</protein>
<keyword evidence="1" id="KW-0378">Hydrolase</keyword>
<dbReference type="Proteomes" id="UP001299546">
    <property type="component" value="Unassembled WGS sequence"/>
</dbReference>
<dbReference type="Pfam" id="PF14196">
    <property type="entry name" value="ATC_hydrolase"/>
    <property type="match status" value="1"/>
</dbReference>
<dbReference type="RefSeq" id="WP_066738435.1">
    <property type="nucleotide sequence ID" value="NZ_JAJCIQ010000021.1"/>
</dbReference>